<evidence type="ECO:0000313" key="2">
    <source>
        <dbReference type="Proteomes" id="UP000284333"/>
    </source>
</evidence>
<comment type="caution">
    <text evidence="1">The sequence shown here is derived from an EMBL/GenBank/DDBJ whole genome shotgun (WGS) entry which is preliminary data.</text>
</comment>
<dbReference type="InterPro" id="IPR029063">
    <property type="entry name" value="SAM-dependent_MTases_sf"/>
</dbReference>
<dbReference type="Proteomes" id="UP000284333">
    <property type="component" value="Unassembled WGS sequence"/>
</dbReference>
<name>A0A3S3AK88_9NOCA</name>
<dbReference type="RefSeq" id="WP_127945993.1">
    <property type="nucleotide sequence ID" value="NZ_RKLN01000001.1"/>
</dbReference>
<accession>A0A3S3AK88</accession>
<protein>
    <recommendedName>
        <fullName evidence="3">SAM-dependent methyltransferase</fullName>
    </recommendedName>
</protein>
<keyword evidence="2" id="KW-1185">Reference proteome</keyword>
<dbReference type="EMBL" id="RKLN01000001">
    <property type="protein sequence ID" value="RVW06674.1"/>
    <property type="molecule type" value="Genomic_DNA"/>
</dbReference>
<reference evidence="1 2" key="1">
    <citation type="submission" date="2018-11" db="EMBL/GenBank/DDBJ databases">
        <title>Rhodococcus spongicola sp. nov. and Rhodococcus xishaensis sp. nov. from marine sponges.</title>
        <authorList>
            <person name="Li L."/>
            <person name="Lin H.W."/>
        </authorList>
    </citation>
    <scope>NUCLEOTIDE SEQUENCE [LARGE SCALE GENOMIC DNA]</scope>
    <source>
        <strain evidence="1 2">LHW50502</strain>
    </source>
</reference>
<proteinExistence type="predicted"/>
<sequence>MNSDIEVQDRSLDEYRAMFGLTDNDLRRKILDCPAGAASFTAEVSDRGGDVIACDIAYFGHSAEALVVLAEQEAARGARYVGDRREQYRWTYFADPDEHERVRRQAVERFAGHLGQHPGRYVASRLPVLPFVDEGFDLTLSSHLLFSYSDGLDYGFHVEAIRELMRVTRELRIFPLVAAGSSTPYAGLDDMLSDLRKHGIRGRVHVVDYEFQRGADRMLVFRRE</sequence>
<organism evidence="1 2">
    <name type="scientific">Rhodococcus spongiicola</name>
    <dbReference type="NCBI Taxonomy" id="2487352"/>
    <lineage>
        <taxon>Bacteria</taxon>
        <taxon>Bacillati</taxon>
        <taxon>Actinomycetota</taxon>
        <taxon>Actinomycetes</taxon>
        <taxon>Mycobacteriales</taxon>
        <taxon>Nocardiaceae</taxon>
        <taxon>Rhodococcus</taxon>
    </lineage>
</organism>
<dbReference type="Gene3D" id="3.40.50.150">
    <property type="entry name" value="Vaccinia Virus protein VP39"/>
    <property type="match status" value="1"/>
</dbReference>
<dbReference type="SUPFAM" id="SSF53335">
    <property type="entry name" value="S-adenosyl-L-methionine-dependent methyltransferases"/>
    <property type="match status" value="1"/>
</dbReference>
<gene>
    <name evidence="1" type="ORF">EF834_04595</name>
</gene>
<dbReference type="AlphaFoldDB" id="A0A3S3AK88"/>
<evidence type="ECO:0000313" key="1">
    <source>
        <dbReference type="EMBL" id="RVW06674.1"/>
    </source>
</evidence>
<dbReference type="OrthoDB" id="9787807at2"/>
<evidence type="ECO:0008006" key="3">
    <source>
        <dbReference type="Google" id="ProtNLM"/>
    </source>
</evidence>